<accession>A0ABY7TZG8</accession>
<dbReference type="InterPro" id="IPR005564">
    <property type="entry name" value="Major_capsid_GpE"/>
</dbReference>
<dbReference type="Pfam" id="PF03864">
    <property type="entry name" value="Phage_cap_E"/>
    <property type="match status" value="1"/>
</dbReference>
<keyword evidence="2" id="KW-1185">Reference proteome</keyword>
<gene>
    <name evidence="1" type="ORF">PQ457_06795</name>
</gene>
<reference evidence="1 2" key="1">
    <citation type="submission" date="2023-02" db="EMBL/GenBank/DDBJ databases">
        <title>Genome sequence of Novosphingobium humi KACC 19094.</title>
        <authorList>
            <person name="Kim S."/>
            <person name="Heo J."/>
            <person name="Kwon S.-W."/>
        </authorList>
    </citation>
    <scope>NUCLEOTIDE SEQUENCE [LARGE SCALE GENOMIC DNA]</scope>
    <source>
        <strain evidence="1 2">KACC 19094</strain>
    </source>
</reference>
<dbReference type="Proteomes" id="UP001218231">
    <property type="component" value="Chromosome"/>
</dbReference>
<proteinExistence type="predicted"/>
<evidence type="ECO:0000313" key="2">
    <source>
        <dbReference type="Proteomes" id="UP001218231"/>
    </source>
</evidence>
<dbReference type="EMBL" id="CP117417">
    <property type="protein sequence ID" value="WCT78665.1"/>
    <property type="molecule type" value="Genomic_DNA"/>
</dbReference>
<name>A0ABY7TZG8_9SPHN</name>
<organism evidence="1 2">
    <name type="scientific">Novosphingobium humi</name>
    <dbReference type="NCBI Taxonomy" id="2282397"/>
    <lineage>
        <taxon>Bacteria</taxon>
        <taxon>Pseudomonadati</taxon>
        <taxon>Pseudomonadota</taxon>
        <taxon>Alphaproteobacteria</taxon>
        <taxon>Sphingomonadales</taxon>
        <taxon>Sphingomonadaceae</taxon>
        <taxon>Novosphingobium</taxon>
    </lineage>
</organism>
<protein>
    <submittedName>
        <fullName evidence="1">Major capsid protein</fullName>
    </submittedName>
</protein>
<evidence type="ECO:0000313" key="1">
    <source>
        <dbReference type="EMBL" id="WCT78665.1"/>
    </source>
</evidence>
<dbReference type="RefSeq" id="WP_273618975.1">
    <property type="nucleotide sequence ID" value="NZ_CP117417.1"/>
</dbReference>
<sequence length="345" mass="39139">MSIINIFRQDPFSEVALTSQVERIPHLPSMLGDLGEALFNDNPIRTTALAVEERDGVLTVVPLSQRGQPTNAERTTERRRMRYFDVPRIFNGDTIHSHELQNIREFGQETVLMQVQTEVARRLGGPTGLLSVLDYTEEYQRLAAVQGMLLDADGSVWFNWFDEFGFAQPPEIAFNLDAKVEYSLRPIINAMVRSMARSSKGAFTTATSVYGLCGDSFFDAFITHSDVEKTYKNWSDATELRKGGAFESFPFAGVNWVNYRGSDDNTTIKIPDDKVKFFPVNAPGVFEKAMAPGESFDWINTPGKERYVVPIFDRDRNSWWRMEAYGYPLFICKRPEVLRTGHQGA</sequence>